<dbReference type="OrthoDB" id="124655at2759"/>
<proteinExistence type="predicted"/>
<dbReference type="Proteomes" id="UP000054928">
    <property type="component" value="Unassembled WGS sequence"/>
</dbReference>
<organism evidence="1 2">
    <name type="scientific">Plasmopara halstedii</name>
    <name type="common">Downy mildew of sunflower</name>
    <dbReference type="NCBI Taxonomy" id="4781"/>
    <lineage>
        <taxon>Eukaryota</taxon>
        <taxon>Sar</taxon>
        <taxon>Stramenopiles</taxon>
        <taxon>Oomycota</taxon>
        <taxon>Peronosporomycetes</taxon>
        <taxon>Peronosporales</taxon>
        <taxon>Peronosporaceae</taxon>
        <taxon>Plasmopara</taxon>
    </lineage>
</organism>
<dbReference type="EMBL" id="CCYD01000553">
    <property type="protein sequence ID" value="CEG41267.1"/>
    <property type="molecule type" value="Genomic_DNA"/>
</dbReference>
<dbReference type="RefSeq" id="XP_024577636.1">
    <property type="nucleotide sequence ID" value="XM_024727017.1"/>
</dbReference>
<dbReference type="AlphaFoldDB" id="A0A0N7L5E7"/>
<protein>
    <submittedName>
        <fullName evidence="1">Uncharacterized protein</fullName>
    </submittedName>
</protein>
<accession>A0A0N7L5E7</accession>
<keyword evidence="2" id="KW-1185">Reference proteome</keyword>
<reference evidence="2" key="1">
    <citation type="submission" date="2014-09" db="EMBL/GenBank/DDBJ databases">
        <authorList>
            <person name="Sharma Rahul"/>
            <person name="Thines Marco"/>
        </authorList>
    </citation>
    <scope>NUCLEOTIDE SEQUENCE [LARGE SCALE GENOMIC DNA]</scope>
</reference>
<evidence type="ECO:0000313" key="2">
    <source>
        <dbReference type="Proteomes" id="UP000054928"/>
    </source>
</evidence>
<evidence type="ECO:0000313" key="1">
    <source>
        <dbReference type="EMBL" id="CEG41267.1"/>
    </source>
</evidence>
<dbReference type="GeneID" id="36406680"/>
<name>A0A0N7L5E7_PLAHL</name>
<sequence length="116" mass="13605">MHSTDSSHLTHGRHLRRLSLVEDYKLHLLTALINEMPWYESKRNDKKRFYKSTNFLVDLHSRFMIQTAQGVKFEDPKYCQYQKKLDNLKALATCADTSSSNALLAQKALRYRNKAN</sequence>